<evidence type="ECO:0000256" key="5">
    <source>
        <dbReference type="ARBA" id="ARBA00023295"/>
    </source>
</evidence>
<proteinExistence type="predicted"/>
<keyword evidence="2" id="KW-0378">Hydrolase</keyword>
<evidence type="ECO:0000256" key="3">
    <source>
        <dbReference type="ARBA" id="ARBA00023211"/>
    </source>
</evidence>
<dbReference type="Pfam" id="PF04227">
    <property type="entry name" value="Indigoidine_A"/>
    <property type="match status" value="1"/>
</dbReference>
<dbReference type="Gene3D" id="3.40.1790.10">
    <property type="entry name" value="Indigoidine synthase domain"/>
    <property type="match status" value="1"/>
</dbReference>
<dbReference type="AlphaFoldDB" id="A0A1D6HG95"/>
<dbReference type="PANTHER" id="PTHR42909">
    <property type="entry name" value="ZGC:136858"/>
    <property type="match status" value="1"/>
</dbReference>
<organism evidence="6">
    <name type="scientific">Zea mays</name>
    <name type="common">Maize</name>
    <dbReference type="NCBI Taxonomy" id="4577"/>
    <lineage>
        <taxon>Eukaryota</taxon>
        <taxon>Viridiplantae</taxon>
        <taxon>Streptophyta</taxon>
        <taxon>Embryophyta</taxon>
        <taxon>Tracheophyta</taxon>
        <taxon>Spermatophyta</taxon>
        <taxon>Magnoliopsida</taxon>
        <taxon>Liliopsida</taxon>
        <taxon>Poales</taxon>
        <taxon>Poaceae</taxon>
        <taxon>PACMAD clade</taxon>
        <taxon>Panicoideae</taxon>
        <taxon>Andropogonodae</taxon>
        <taxon>Andropogoneae</taxon>
        <taxon>Tripsacinae</taxon>
        <taxon>Zea</taxon>
    </lineage>
</organism>
<dbReference type="ExpressionAtlas" id="A0A1D6HG95">
    <property type="expression patterns" value="baseline and differential"/>
</dbReference>
<evidence type="ECO:0000256" key="4">
    <source>
        <dbReference type="ARBA" id="ARBA00023239"/>
    </source>
</evidence>
<dbReference type="GO" id="GO:0016798">
    <property type="term" value="F:hydrolase activity, acting on glycosyl bonds"/>
    <property type="evidence" value="ECO:0007669"/>
    <property type="project" value="UniProtKB-KW"/>
</dbReference>
<accession>A0A1D6HG95</accession>
<evidence type="ECO:0000313" key="6">
    <source>
        <dbReference type="EMBL" id="AQK73645.1"/>
    </source>
</evidence>
<dbReference type="EMBL" id="CM000781">
    <property type="protein sequence ID" value="AQK73645.1"/>
    <property type="molecule type" value="Genomic_DNA"/>
</dbReference>
<evidence type="ECO:0000256" key="2">
    <source>
        <dbReference type="ARBA" id="ARBA00022801"/>
    </source>
</evidence>
<dbReference type="PANTHER" id="PTHR42909:SF1">
    <property type="entry name" value="CARBOHYDRATE KINASE PFKB DOMAIN-CONTAINING PROTEIN"/>
    <property type="match status" value="1"/>
</dbReference>
<dbReference type="InterPro" id="IPR007342">
    <property type="entry name" value="PsuG"/>
</dbReference>
<protein>
    <submittedName>
        <fullName evidence="6">Putative pigment biosynthesis protein</fullName>
    </submittedName>
</protein>
<sequence>MSIVVASEVATALASRGAVVALESTIICHGMPYPKNLQMAMEVEAIIRDNGAIPATIAVLDGVPHVGLNNEQLKRLAISGRQFQKTARRDIVHVIASGGNGATTVSATMFFAHKVGIPVFVTGGIGGVHRHGEQSKQLHIAYLFCYALTVDTGRNSLYLNCYDLPLSI</sequence>
<dbReference type="InterPro" id="IPR022830">
    <property type="entry name" value="Indigdn_synthA-like"/>
</dbReference>
<keyword evidence="5" id="KW-0326">Glycosidase</keyword>
<dbReference type="GO" id="GO:0004730">
    <property type="term" value="F:pseudouridylate synthase activity"/>
    <property type="evidence" value="ECO:0007669"/>
    <property type="project" value="InterPro"/>
</dbReference>
<reference evidence="6" key="1">
    <citation type="submission" date="2015-12" db="EMBL/GenBank/DDBJ databases">
        <title>Update maize B73 reference genome by single molecule sequencing technologies.</title>
        <authorList>
            <consortium name="Maize Genome Sequencing Project"/>
            <person name="Ware D."/>
        </authorList>
    </citation>
    <scope>NUCLEOTIDE SEQUENCE</scope>
    <source>
        <tissue evidence="6">Seedling</tissue>
    </source>
</reference>
<name>A0A1D6HG95_MAIZE</name>
<gene>
    <name evidence="6" type="ORF">ZEAMMB73_Zm00001d017656</name>
</gene>
<keyword evidence="3" id="KW-0464">Manganese</keyword>
<dbReference type="GO" id="GO:0046872">
    <property type="term" value="F:metal ion binding"/>
    <property type="evidence" value="ECO:0007669"/>
    <property type="project" value="UniProtKB-KW"/>
</dbReference>
<evidence type="ECO:0000256" key="1">
    <source>
        <dbReference type="ARBA" id="ARBA00022723"/>
    </source>
</evidence>
<dbReference type="SUPFAM" id="SSF110581">
    <property type="entry name" value="Indigoidine synthase A-like"/>
    <property type="match status" value="1"/>
</dbReference>
<keyword evidence="4" id="KW-0456">Lyase</keyword>
<keyword evidence="1" id="KW-0479">Metal-binding</keyword>